<feature type="transmembrane region" description="Helical" evidence="5">
    <location>
        <begin position="20"/>
        <end position="38"/>
    </location>
</feature>
<dbReference type="AlphaFoldDB" id="A0A7G9WB79"/>
<reference evidence="7 8" key="1">
    <citation type="submission" date="2020-07" db="EMBL/GenBank/DDBJ databases">
        <title>Alkalicella. sp. LB2 genome.</title>
        <authorList>
            <person name="Postec A."/>
            <person name="Quemeneur M."/>
        </authorList>
    </citation>
    <scope>NUCLEOTIDE SEQUENCE [LARGE SCALE GENOMIC DNA]</scope>
    <source>
        <strain evidence="7 8">LB2</strain>
    </source>
</reference>
<proteinExistence type="predicted"/>
<protein>
    <submittedName>
        <fullName evidence="7">ABC transporter permease</fullName>
    </submittedName>
</protein>
<evidence type="ECO:0000259" key="6">
    <source>
        <dbReference type="Pfam" id="PF12698"/>
    </source>
</evidence>
<gene>
    <name evidence="7" type="ORF">HYG86_14785</name>
</gene>
<keyword evidence="8" id="KW-1185">Reference proteome</keyword>
<evidence type="ECO:0000313" key="8">
    <source>
        <dbReference type="Proteomes" id="UP000516160"/>
    </source>
</evidence>
<evidence type="ECO:0000256" key="2">
    <source>
        <dbReference type="ARBA" id="ARBA00022692"/>
    </source>
</evidence>
<feature type="transmembrane region" description="Helical" evidence="5">
    <location>
        <begin position="287"/>
        <end position="310"/>
    </location>
</feature>
<accession>A0A7G9WB79</accession>
<feature type="transmembrane region" description="Helical" evidence="5">
    <location>
        <begin position="252"/>
        <end position="275"/>
    </location>
</feature>
<organism evidence="7 8">
    <name type="scientific">Alkalicella caledoniensis</name>
    <dbReference type="NCBI Taxonomy" id="2731377"/>
    <lineage>
        <taxon>Bacteria</taxon>
        <taxon>Bacillati</taxon>
        <taxon>Bacillota</taxon>
        <taxon>Clostridia</taxon>
        <taxon>Eubacteriales</taxon>
        <taxon>Proteinivoracaceae</taxon>
        <taxon>Alkalicella</taxon>
    </lineage>
</organism>
<dbReference type="GO" id="GO:0140359">
    <property type="term" value="F:ABC-type transporter activity"/>
    <property type="evidence" value="ECO:0007669"/>
    <property type="project" value="InterPro"/>
</dbReference>
<feature type="transmembrane region" description="Helical" evidence="5">
    <location>
        <begin position="342"/>
        <end position="364"/>
    </location>
</feature>
<dbReference type="InterPro" id="IPR052902">
    <property type="entry name" value="ABC-2_transporter"/>
</dbReference>
<feature type="domain" description="ABC-2 type transporter transmembrane" evidence="6">
    <location>
        <begin position="20"/>
        <end position="361"/>
    </location>
</feature>
<evidence type="ECO:0000256" key="4">
    <source>
        <dbReference type="ARBA" id="ARBA00023136"/>
    </source>
</evidence>
<evidence type="ECO:0000313" key="7">
    <source>
        <dbReference type="EMBL" id="QNO15941.1"/>
    </source>
</evidence>
<name>A0A7G9WB79_ALKCA</name>
<feature type="transmembrane region" description="Helical" evidence="5">
    <location>
        <begin position="217"/>
        <end position="240"/>
    </location>
</feature>
<dbReference type="RefSeq" id="WP_213166340.1">
    <property type="nucleotide sequence ID" value="NZ_CP058559.1"/>
</dbReference>
<sequence>MSFHIFKYSIKSLVKDRTALFWMLAFPLILATFFNLALGNLMSSEGFEKVNIAVIGDQEMPAGLLDAMDESNLFIITHTTEAEAKELLSDKEITGYIKNQNNLELVIRSSGINQSIAKVFLDNYVQISTTVVNVIEGNPELLQEGFLDNIALNQSFTAEELPTNSSMNVVVVYYFALLAMTCLYSAFAGCNATTIIQANQSSLAARINVAPTKKLKAFLSMIAASICFQFVSTIIAITYITQFLNVDFGNRILQIGIICLVGCFTGTMFGAMFGAITKFKPEVKDMLVSNITMGMCFLSGLMILQIKYIVQEKAPILAYINPANLITDGLYALYYYDTFDRYLFNLTLLGILGVIFCTVTIFVLRRQKYASI</sequence>
<keyword evidence="2 5" id="KW-0812">Transmembrane</keyword>
<dbReference type="EMBL" id="CP058559">
    <property type="protein sequence ID" value="QNO15941.1"/>
    <property type="molecule type" value="Genomic_DNA"/>
</dbReference>
<dbReference type="KEGG" id="acae:HYG86_14785"/>
<comment type="subcellular location">
    <subcellularLocation>
        <location evidence="1">Membrane</location>
        <topology evidence="1">Multi-pass membrane protein</topology>
    </subcellularLocation>
</comment>
<keyword evidence="4 5" id="KW-0472">Membrane</keyword>
<dbReference type="GO" id="GO:0016020">
    <property type="term" value="C:membrane"/>
    <property type="evidence" value="ECO:0007669"/>
    <property type="project" value="UniProtKB-SubCell"/>
</dbReference>
<dbReference type="PANTHER" id="PTHR43027:SF1">
    <property type="entry name" value="DOXORUBICIN RESISTANCE ABC TRANSPORTER PERMEASE PROTEIN DRRC-RELATED"/>
    <property type="match status" value="1"/>
</dbReference>
<dbReference type="InterPro" id="IPR013525">
    <property type="entry name" value="ABC2_TM"/>
</dbReference>
<dbReference type="Proteomes" id="UP000516160">
    <property type="component" value="Chromosome"/>
</dbReference>
<feature type="transmembrane region" description="Helical" evidence="5">
    <location>
        <begin position="171"/>
        <end position="196"/>
    </location>
</feature>
<dbReference type="PANTHER" id="PTHR43027">
    <property type="entry name" value="DOXORUBICIN RESISTANCE ABC TRANSPORTER PERMEASE PROTEIN DRRC-RELATED"/>
    <property type="match status" value="1"/>
</dbReference>
<dbReference type="Pfam" id="PF12698">
    <property type="entry name" value="ABC2_membrane_3"/>
    <property type="match status" value="1"/>
</dbReference>
<evidence type="ECO:0000256" key="1">
    <source>
        <dbReference type="ARBA" id="ARBA00004141"/>
    </source>
</evidence>
<evidence type="ECO:0000256" key="3">
    <source>
        <dbReference type="ARBA" id="ARBA00022989"/>
    </source>
</evidence>
<keyword evidence="3 5" id="KW-1133">Transmembrane helix</keyword>
<evidence type="ECO:0000256" key="5">
    <source>
        <dbReference type="SAM" id="Phobius"/>
    </source>
</evidence>